<dbReference type="SUPFAM" id="SSF56672">
    <property type="entry name" value="DNA/RNA polymerases"/>
    <property type="match status" value="1"/>
</dbReference>
<keyword evidence="1" id="KW-0863">Zinc-finger</keyword>
<sequence length="926" mass="108961">MGSKKSFKDLITETTIDDIEEINATKYINLLKDKIVINQFPLKIKIIITSEFTTPMAFDRIESHYSHPVEVVLTQNNLSTFYNNLLDKFKAWVDKFQERGSGFVFDGIKSVKVKLYKYEYQRASSYIPLQFKSSNIINVQNKNDNKCFLWSILASLFPANKDKQRVTKYKEYENEINMKGIEYPVSIKDIPKVEKQNNLSINVFALEDQTNKQSLFPIYISNVESENVIDLLYIESNENTHYCLIKDLNSFMCDKNRNKSFICRNCLQGFQREETLIKHKKICYDNEHCKTIMPKPGKNILKFNNHHFKNRLPFVIYCDFEAYNIPMQSCTPDPNKSYIKPISKQEINSYGMYVHSDYPEIYKPQYFSYVGDDAVEKYVEKVMKIYKEITYKIYLNEKKKPILNNHEEDEFQEATGCYICGEEFKESEKVREHNHLSGKYRGAACQSCNTKEGLTWQCGLKYTGIKLELLTDVDMLQMFEKGIRGGFSGVLGPRHVKAFNKYTTNYNEDYRIIDEHEKKEYANNLYGWAMSQKLPTGDFKWEKDPNYYKKIPKGRGCLIECDLQYTKKCKKKTYKYPLAPEKMKIKKEELSDYQLNLLGDKPLGNEEKLFLTLRDKKKYIIHDSILKKYIKLGIKVTKVYRTISFKESNWLAKYINFNTEQRTKAKSDFEKDLWKLMNNSFYGKTLENIRGRSEIKLFTDREEVKKYIKKPNFKDSIIFNDNFVAIENNVTSVKFNKPIYLGQAILDYSKQLMYSFYYDVANELWEKNELVASDTDSMILSVKTKDIYKDMEEIIDELDTSGYPKDHPLYSEKNKKVIGKFKDELNGKIMNEIVFLKSKAYSFTLTDLSEEKKLKGIGKTTINKDIKFDDYKDCLFNNKTKMNKMCTMNSSKHKMFVNEVNKISMTPFDDKRYILDNGIDTQPFGF</sequence>
<organism evidence="3 4">
    <name type="scientific">Mytilus edulis</name>
    <name type="common">Blue mussel</name>
    <dbReference type="NCBI Taxonomy" id="6550"/>
    <lineage>
        <taxon>Eukaryota</taxon>
        <taxon>Metazoa</taxon>
        <taxon>Spiralia</taxon>
        <taxon>Lophotrochozoa</taxon>
        <taxon>Mollusca</taxon>
        <taxon>Bivalvia</taxon>
        <taxon>Autobranchia</taxon>
        <taxon>Pteriomorphia</taxon>
        <taxon>Mytilida</taxon>
        <taxon>Mytiloidea</taxon>
        <taxon>Mytilidae</taxon>
        <taxon>Mytilinae</taxon>
        <taxon>Mytilus</taxon>
    </lineage>
</organism>
<dbReference type="InterPro" id="IPR017964">
    <property type="entry name" value="DNA-dir_DNA_pol_B_CS"/>
</dbReference>
<dbReference type="GO" id="GO:0000166">
    <property type="term" value="F:nucleotide binding"/>
    <property type="evidence" value="ECO:0007669"/>
    <property type="project" value="InterPro"/>
</dbReference>
<dbReference type="InterPro" id="IPR043502">
    <property type="entry name" value="DNA/RNA_pol_sf"/>
</dbReference>
<dbReference type="OrthoDB" id="2331628at2759"/>
<dbReference type="AlphaFoldDB" id="A0A8S3UCC0"/>
<evidence type="ECO:0000256" key="1">
    <source>
        <dbReference type="PROSITE-ProRule" id="PRU00042"/>
    </source>
</evidence>
<keyword evidence="4" id="KW-1185">Reference proteome</keyword>
<keyword evidence="1" id="KW-0862">Zinc</keyword>
<dbReference type="Pfam" id="PF02945">
    <property type="entry name" value="Endonuclease_7"/>
    <property type="match status" value="1"/>
</dbReference>
<dbReference type="PANTHER" id="PTHR31511:SF12">
    <property type="entry name" value="RHO TERMINATION FACTOR N-TERMINAL DOMAIN-CONTAINING PROTEIN"/>
    <property type="match status" value="1"/>
</dbReference>
<protein>
    <recommendedName>
        <fullName evidence="2">C2H2-type domain-containing protein</fullName>
    </recommendedName>
</protein>
<dbReference type="PROSITE" id="PS00116">
    <property type="entry name" value="DNA_POLYMERASE_B"/>
    <property type="match status" value="1"/>
</dbReference>
<gene>
    <name evidence="3" type="ORF">MEDL_55631</name>
</gene>
<dbReference type="GO" id="GO:0003676">
    <property type="term" value="F:nucleic acid binding"/>
    <property type="evidence" value="ECO:0007669"/>
    <property type="project" value="InterPro"/>
</dbReference>
<evidence type="ECO:0000259" key="2">
    <source>
        <dbReference type="PROSITE" id="PS50157"/>
    </source>
</evidence>
<reference evidence="3" key="1">
    <citation type="submission" date="2021-03" db="EMBL/GenBank/DDBJ databases">
        <authorList>
            <person name="Bekaert M."/>
        </authorList>
    </citation>
    <scope>NUCLEOTIDE SEQUENCE</scope>
</reference>
<comment type="caution">
    <text evidence="3">The sequence shown here is derived from an EMBL/GenBank/DDBJ whole genome shotgun (WGS) entry which is preliminary data.</text>
</comment>
<name>A0A8S3UCC0_MYTED</name>
<dbReference type="InterPro" id="IPR044925">
    <property type="entry name" value="His-Me_finger_sf"/>
</dbReference>
<proteinExistence type="predicted"/>
<keyword evidence="1" id="KW-0479">Metal-binding</keyword>
<accession>A0A8S3UCC0</accession>
<dbReference type="Gene3D" id="3.40.1800.10">
    <property type="entry name" value="His-Me finger endonucleases"/>
    <property type="match status" value="1"/>
</dbReference>
<dbReference type="Proteomes" id="UP000683360">
    <property type="component" value="Unassembled WGS sequence"/>
</dbReference>
<evidence type="ECO:0000313" key="4">
    <source>
        <dbReference type="Proteomes" id="UP000683360"/>
    </source>
</evidence>
<evidence type="ECO:0000313" key="3">
    <source>
        <dbReference type="EMBL" id="CAG2243460.1"/>
    </source>
</evidence>
<dbReference type="PROSITE" id="PS50157">
    <property type="entry name" value="ZINC_FINGER_C2H2_2"/>
    <property type="match status" value="1"/>
</dbReference>
<dbReference type="InterPro" id="IPR038563">
    <property type="entry name" value="Endonuclease_7_sf"/>
</dbReference>
<dbReference type="EMBL" id="CAJPWZ010002703">
    <property type="protein sequence ID" value="CAG2243460.1"/>
    <property type="molecule type" value="Genomic_DNA"/>
</dbReference>
<feature type="domain" description="C2H2-type" evidence="2">
    <location>
        <begin position="261"/>
        <end position="289"/>
    </location>
</feature>
<dbReference type="GO" id="GO:0008270">
    <property type="term" value="F:zinc ion binding"/>
    <property type="evidence" value="ECO:0007669"/>
    <property type="project" value="UniProtKB-KW"/>
</dbReference>
<dbReference type="PANTHER" id="PTHR31511">
    <property type="entry name" value="PROTEIN CBG23764"/>
    <property type="match status" value="1"/>
</dbReference>
<dbReference type="InterPro" id="IPR013087">
    <property type="entry name" value="Znf_C2H2_type"/>
</dbReference>
<dbReference type="InterPro" id="IPR004211">
    <property type="entry name" value="Endonuclease_7"/>
</dbReference>
<dbReference type="SUPFAM" id="SSF54060">
    <property type="entry name" value="His-Me finger endonucleases"/>
    <property type="match status" value="1"/>
</dbReference>